<dbReference type="InterPro" id="IPR011042">
    <property type="entry name" value="6-blade_b-propeller_TolB-like"/>
</dbReference>
<feature type="domain" description="B box-type" evidence="11">
    <location>
        <begin position="242"/>
        <end position="284"/>
    </location>
</feature>
<dbReference type="CDD" id="cd20482">
    <property type="entry name" value="CC_brat-like"/>
    <property type="match status" value="1"/>
</dbReference>
<dbReference type="Pfam" id="PF13445">
    <property type="entry name" value="zf-RING_UBOX"/>
    <property type="match status" value="1"/>
</dbReference>
<feature type="repeat" description="NHL" evidence="8">
    <location>
        <begin position="619"/>
        <end position="662"/>
    </location>
</feature>
<dbReference type="GO" id="GO:0008270">
    <property type="term" value="F:zinc ion binding"/>
    <property type="evidence" value="ECO:0007669"/>
    <property type="project" value="UniProtKB-KW"/>
</dbReference>
<dbReference type="CDD" id="cd14959">
    <property type="entry name" value="NHL_brat_like"/>
    <property type="match status" value="1"/>
</dbReference>
<keyword evidence="2" id="KW-0479">Metal-binding</keyword>
<evidence type="ECO:0000256" key="1">
    <source>
        <dbReference type="ARBA" id="ARBA00022553"/>
    </source>
</evidence>
<feature type="repeat" description="NHL" evidence="8">
    <location>
        <begin position="712"/>
        <end position="753"/>
    </location>
</feature>
<evidence type="ECO:0000259" key="10">
    <source>
        <dbReference type="PROSITE" id="PS50089"/>
    </source>
</evidence>
<dbReference type="SMART" id="SM00502">
    <property type="entry name" value="BBC"/>
    <property type="match status" value="1"/>
</dbReference>
<dbReference type="InterPro" id="IPR001258">
    <property type="entry name" value="NHL_repeat"/>
</dbReference>
<dbReference type="InterPro" id="IPR001841">
    <property type="entry name" value="Znf_RING"/>
</dbReference>
<dbReference type="PROSITE" id="PS50089">
    <property type="entry name" value="ZF_RING_2"/>
    <property type="match status" value="1"/>
</dbReference>
<dbReference type="SMART" id="SM00184">
    <property type="entry name" value="RING"/>
    <property type="match status" value="1"/>
</dbReference>
<feature type="repeat" description="NHL" evidence="8">
    <location>
        <begin position="666"/>
        <end position="711"/>
    </location>
</feature>
<dbReference type="Gene3D" id="3.30.160.60">
    <property type="entry name" value="Classic Zinc Finger"/>
    <property type="match status" value="1"/>
</dbReference>
<feature type="repeat" description="NHL" evidence="8">
    <location>
        <begin position="797"/>
        <end position="840"/>
    </location>
</feature>
<evidence type="ECO:0000256" key="3">
    <source>
        <dbReference type="ARBA" id="ARBA00022737"/>
    </source>
</evidence>
<dbReference type="SMART" id="SM00336">
    <property type="entry name" value="BBOX"/>
    <property type="match status" value="2"/>
</dbReference>
<dbReference type="Gene3D" id="2.120.10.30">
    <property type="entry name" value="TolB, C-terminal domain"/>
    <property type="match status" value="1"/>
</dbReference>
<dbReference type="InterPro" id="IPR000315">
    <property type="entry name" value="Znf_B-box"/>
</dbReference>
<dbReference type="InterPro" id="IPR027370">
    <property type="entry name" value="Znf-RING_euk"/>
</dbReference>
<dbReference type="WBParaSite" id="SSTP_0000147800.1">
    <property type="protein sequence ID" value="SSTP_0000147800.1"/>
    <property type="gene ID" value="SSTP_0000147800"/>
</dbReference>
<dbReference type="PROSITE" id="PS51125">
    <property type="entry name" value="NHL"/>
    <property type="match status" value="5"/>
</dbReference>
<dbReference type="Pfam" id="PF01436">
    <property type="entry name" value="NHL"/>
    <property type="match status" value="4"/>
</dbReference>
<organism evidence="12">
    <name type="scientific">Strongyloides stercoralis</name>
    <name type="common">Threadworm</name>
    <dbReference type="NCBI Taxonomy" id="6248"/>
    <lineage>
        <taxon>Eukaryota</taxon>
        <taxon>Metazoa</taxon>
        <taxon>Ecdysozoa</taxon>
        <taxon>Nematoda</taxon>
        <taxon>Chromadorea</taxon>
        <taxon>Rhabditida</taxon>
        <taxon>Tylenchina</taxon>
        <taxon>Panagrolaimomorpha</taxon>
        <taxon>Strongyloidoidea</taxon>
        <taxon>Strongyloididae</taxon>
        <taxon>Strongyloides</taxon>
    </lineage>
</organism>
<evidence type="ECO:0000256" key="7">
    <source>
        <dbReference type="PROSITE-ProRule" id="PRU00024"/>
    </source>
</evidence>
<evidence type="ECO:0000256" key="8">
    <source>
        <dbReference type="PROSITE-ProRule" id="PRU00504"/>
    </source>
</evidence>
<dbReference type="Gene3D" id="4.10.830.40">
    <property type="match status" value="1"/>
</dbReference>
<dbReference type="FunFam" id="2.120.10.30:FF:000107">
    <property type="entry name" value="Uncharacterized protein"/>
    <property type="match status" value="1"/>
</dbReference>
<dbReference type="GO" id="GO:0061630">
    <property type="term" value="F:ubiquitin protein ligase activity"/>
    <property type="evidence" value="ECO:0007669"/>
    <property type="project" value="TreeGrafter"/>
</dbReference>
<dbReference type="STRING" id="6248.A0A0K0DW62"/>
<dbReference type="SUPFAM" id="SSF101898">
    <property type="entry name" value="NHL repeat"/>
    <property type="match status" value="1"/>
</dbReference>
<keyword evidence="6" id="KW-0862">Zinc</keyword>
<evidence type="ECO:0000259" key="11">
    <source>
        <dbReference type="PROSITE" id="PS50119"/>
    </source>
</evidence>
<keyword evidence="3" id="KW-0677">Repeat</keyword>
<keyword evidence="4 7" id="KW-0863">Zinc-finger</keyword>
<dbReference type="InterPro" id="IPR003649">
    <property type="entry name" value="Bbox_C"/>
</dbReference>
<protein>
    <submittedName>
        <fullName evidence="12">B-box type zinc finger protein ncl-1</fullName>
    </submittedName>
</protein>
<dbReference type="PROSITE" id="PS00518">
    <property type="entry name" value="ZF_RING_1"/>
    <property type="match status" value="1"/>
</dbReference>
<dbReference type="PANTHER" id="PTHR25462:SF291">
    <property type="entry name" value="E3 UBIQUITIN-PROTEIN LIGASE TRIM45"/>
    <property type="match status" value="1"/>
</dbReference>
<keyword evidence="5" id="KW-0833">Ubl conjugation pathway</keyword>
<dbReference type="SUPFAM" id="SSF57845">
    <property type="entry name" value="B-box zinc-binding domain"/>
    <property type="match status" value="1"/>
</dbReference>
<evidence type="ECO:0000256" key="4">
    <source>
        <dbReference type="ARBA" id="ARBA00022771"/>
    </source>
</evidence>
<feature type="repeat" description="NHL" evidence="8">
    <location>
        <begin position="754"/>
        <end position="796"/>
    </location>
</feature>
<evidence type="ECO:0000313" key="12">
    <source>
        <dbReference type="WBParaSite" id="SSTP_0000147800.1"/>
    </source>
</evidence>
<dbReference type="PANTHER" id="PTHR25462">
    <property type="entry name" value="BONUS, ISOFORM C-RELATED"/>
    <property type="match status" value="1"/>
</dbReference>
<dbReference type="PROSITE" id="PS50119">
    <property type="entry name" value="ZF_BBOX"/>
    <property type="match status" value="2"/>
</dbReference>
<dbReference type="AlphaFoldDB" id="A0A0K0DW62"/>
<dbReference type="SUPFAM" id="SSF57850">
    <property type="entry name" value="RING/U-box"/>
    <property type="match status" value="1"/>
</dbReference>
<sequence>MIRQRTRSGMSESDSLTCSAGSDSADPFSALLASCNGGFRGMNLQPYSNGMCTLGQTEQLEINQSQSALQDQNIKCGICDEMYREPKVLACFHSFCKPCLELKVSERLDNILCPTCGQETQISPSLGVDGLLTDFGALNVAEQYRRMNGTTNELFLFGSPSSTSSSPPLSDSPGDQGFPIPQSVSCTGCKSSERASAFCKDCVNFLCTACTQAHQYMHIFNGHRVEEIGTSKSTSPTGFEQINQCRCLEHKHQLLLLFCLTCNLAICHDCTIDHPQPHHDVQTIENVAANQIESMEDLIIRARAKQQEVHKMFVITDTNQNKLSDSFQKAQNIINDNACKIMQLVQEIRNVVLTDLENAFSYKQLQLTLVDKENQKMVRKIAQTIDFTRRLLKNCSPAQIMVFKPLLDTRLQGFLNFNSDSNNVLQTACEIDYNPLSLSNARQAIINLMGSIHVPSDWSTPVVQNNNSSSVSNNPIPQQASSTPITAVFRPGSRNVRSPNNGGIVTMNGYGNSNIPNGRNEFGSNNSLTGYNELGPASLPTLNSSFLNSNNHQYNNFPSSFPYEKWSTNIDSVMPSVDQSDFDAGINTSHEMALLGHPSCNSPSFPPRSQVKRLKMSYHCKFGEFGVMEGQFTEPSGVAVNGQNQIIVADTNNHRIQVFDKDGVFKFQFGECGKRDGQLLYPNRVAVNRITGDFIVTERSPTHQIQIYNQSGQFLRKFGANILQHPRGVCVDSAGRIIVVECKVMRVIIFDMYGNILHKFSCSRYLEFPNGVCATDSGEIMISDNRAHCIKVFNYEGTYLRQIGGEGITNYPIGVGINNNGEVIVADNHNNFNLTVFTREGKLLHALESKVKHAQCFDVALVEDGSVVLASKDYRLYLYRYQQCGTNI</sequence>
<accession>A0A0K0DW62</accession>
<reference evidence="12" key="1">
    <citation type="submission" date="2015-08" db="UniProtKB">
        <authorList>
            <consortium name="WormBaseParasite"/>
        </authorList>
    </citation>
    <scope>IDENTIFICATION</scope>
</reference>
<evidence type="ECO:0000256" key="5">
    <source>
        <dbReference type="ARBA" id="ARBA00022786"/>
    </source>
</evidence>
<keyword evidence="1" id="KW-0597">Phosphoprotein</keyword>
<proteinExistence type="predicted"/>
<evidence type="ECO:0000256" key="9">
    <source>
        <dbReference type="SAM" id="MobiDB-lite"/>
    </source>
</evidence>
<dbReference type="InterPro" id="IPR017907">
    <property type="entry name" value="Znf_RING_CS"/>
</dbReference>
<name>A0A0K0DW62_STRER</name>
<feature type="domain" description="B box-type" evidence="11">
    <location>
        <begin position="181"/>
        <end position="228"/>
    </location>
</feature>
<evidence type="ECO:0000256" key="6">
    <source>
        <dbReference type="ARBA" id="ARBA00022833"/>
    </source>
</evidence>
<feature type="compositionally biased region" description="Polar residues" evidence="9">
    <location>
        <begin position="7"/>
        <end position="22"/>
    </location>
</feature>
<feature type="domain" description="RING-type" evidence="10">
    <location>
        <begin position="76"/>
        <end position="116"/>
    </location>
</feature>
<dbReference type="Gene3D" id="3.30.40.10">
    <property type="entry name" value="Zinc/RING finger domain, C3HC4 (zinc finger)"/>
    <property type="match status" value="1"/>
</dbReference>
<feature type="region of interest" description="Disordered" evidence="9">
    <location>
        <begin position="1"/>
        <end position="23"/>
    </location>
</feature>
<evidence type="ECO:0000256" key="2">
    <source>
        <dbReference type="ARBA" id="ARBA00022723"/>
    </source>
</evidence>
<dbReference type="InterPro" id="IPR013083">
    <property type="entry name" value="Znf_RING/FYVE/PHD"/>
</dbReference>
<dbReference type="InterPro" id="IPR047153">
    <property type="entry name" value="TRIM45/56/19-like"/>
</dbReference>